<comment type="subcellular location">
    <subcellularLocation>
        <location evidence="1">Cell membrane</location>
        <topology evidence="1">Multi-pass membrane protein</topology>
    </subcellularLocation>
</comment>
<evidence type="ECO:0000256" key="1">
    <source>
        <dbReference type="ARBA" id="ARBA00004651"/>
    </source>
</evidence>
<gene>
    <name evidence="10" type="ORF">GCM10017161_38860</name>
</gene>
<dbReference type="Proteomes" id="UP000623842">
    <property type="component" value="Unassembled WGS sequence"/>
</dbReference>
<feature type="domain" description="MacB-like periplasmic core" evidence="9">
    <location>
        <begin position="429"/>
        <end position="629"/>
    </location>
</feature>
<dbReference type="AlphaFoldDB" id="A0A919BQJ8"/>
<name>A0A919BQJ8_9GAMM</name>
<reference evidence="10" key="1">
    <citation type="journal article" date="2014" name="Int. J. Syst. Evol. Microbiol.">
        <title>Complete genome sequence of Corynebacterium casei LMG S-19264T (=DSM 44701T), isolated from a smear-ripened cheese.</title>
        <authorList>
            <consortium name="US DOE Joint Genome Institute (JGI-PGF)"/>
            <person name="Walter F."/>
            <person name="Albersmeier A."/>
            <person name="Kalinowski J."/>
            <person name="Ruckert C."/>
        </authorList>
    </citation>
    <scope>NUCLEOTIDE SEQUENCE</scope>
    <source>
        <strain evidence="10">KCTC 42731</strain>
    </source>
</reference>
<keyword evidence="3 7" id="KW-0812">Transmembrane</keyword>
<feature type="transmembrane region" description="Helical" evidence="7">
    <location>
        <begin position="270"/>
        <end position="295"/>
    </location>
</feature>
<sequence length="807" mass="89695">MLMFLDIKYAIRQLFKSPRFTAMTLFVLIGGLSISLFTFSFLYSTVYKPLSLPNGDSIKAVTILKNGNFDMLTANDFTQMKDELNTLAEFGIYQESTTRVSIEDSGKSYSSARVREGFFKFAGVEPILGRTINAEDTVVGANPVALISEEIWQSDYRGNNEIIGSTIILDGVVTEIVGVMPAEYRFPNTARLWTTLSDDVLKPEGNNSAWHRSYARVKSGVTITQAEQEMTQVLRQIHQENVKLYQIEPSDLQVKLMTFQMAQTGGEGSIVFSFLNAVALMILLLACINVGNLLLARTLDKQKETAIRSALGANSVRLVSQLMWEGVLIALLGGFLSVLLVAAALDYTNMALQSWIPSGGSFWWRYGMDGATLGMAVVFTLVTILLSSFLPAWRSANQDINTTLRDGTRGAQSKKAGRLSRLLVTTQVFLVAILMLIGSISAYIAHSFINIELGDDYSHVMSARFQIPTDKYPSEKQQLNLTQELIQQVKQHPSVVDVVTNNWAGTRKLYLDNKEYLRDTEVPTADVIQTIGPLATVGVNLTIGRNFNVRDTQQTRKVALISESMAKRYWPNESAIDKSFTLELGEEKHKMSVVGVVSNRMNPSTMFGKIDAADEIYISGQQFIASYQVFFYRVLPGTENADEVFYRAMFNTDRSIELTYQVQPAEQNRNKMRESMALLSNITFITGFFALLLALVGIYGLTANAVAQRTHEVGIRRAIGATDLSITLMFLKQGGKQLVIGLGLALLCFALMAMGFHQFTEQLFPVMSYYVLAISVALGLSIIVMIAIFMPTKRAIQMEPSVALRYE</sequence>
<dbReference type="PANTHER" id="PTHR30572">
    <property type="entry name" value="MEMBRANE COMPONENT OF TRANSPORTER-RELATED"/>
    <property type="match status" value="1"/>
</dbReference>
<organism evidence="10 11">
    <name type="scientific">Thalassotalea marina</name>
    <dbReference type="NCBI Taxonomy" id="1673741"/>
    <lineage>
        <taxon>Bacteria</taxon>
        <taxon>Pseudomonadati</taxon>
        <taxon>Pseudomonadota</taxon>
        <taxon>Gammaproteobacteria</taxon>
        <taxon>Alteromonadales</taxon>
        <taxon>Colwelliaceae</taxon>
        <taxon>Thalassotalea</taxon>
    </lineage>
</organism>
<proteinExistence type="inferred from homology"/>
<dbReference type="GO" id="GO:0022857">
    <property type="term" value="F:transmembrane transporter activity"/>
    <property type="evidence" value="ECO:0007669"/>
    <property type="project" value="TreeGrafter"/>
</dbReference>
<evidence type="ECO:0000313" key="11">
    <source>
        <dbReference type="Proteomes" id="UP000623842"/>
    </source>
</evidence>
<dbReference type="Pfam" id="PF12704">
    <property type="entry name" value="MacB_PCD"/>
    <property type="match status" value="2"/>
</dbReference>
<feature type="transmembrane region" description="Helical" evidence="7">
    <location>
        <begin position="422"/>
        <end position="445"/>
    </location>
</feature>
<dbReference type="InterPro" id="IPR050250">
    <property type="entry name" value="Macrolide_Exporter_MacB"/>
</dbReference>
<feature type="transmembrane region" description="Helical" evidence="7">
    <location>
        <begin position="20"/>
        <end position="43"/>
    </location>
</feature>
<reference evidence="10" key="2">
    <citation type="submission" date="2020-09" db="EMBL/GenBank/DDBJ databases">
        <authorList>
            <person name="Sun Q."/>
            <person name="Kim S."/>
        </authorList>
    </citation>
    <scope>NUCLEOTIDE SEQUENCE</scope>
    <source>
        <strain evidence="10">KCTC 42731</strain>
    </source>
</reference>
<dbReference type="InterPro" id="IPR003838">
    <property type="entry name" value="ABC3_permease_C"/>
</dbReference>
<keyword evidence="11" id="KW-1185">Reference proteome</keyword>
<dbReference type="Pfam" id="PF02687">
    <property type="entry name" value="FtsX"/>
    <property type="match status" value="2"/>
</dbReference>
<feature type="domain" description="ABC3 transporter permease C-terminal" evidence="8">
    <location>
        <begin position="277"/>
        <end position="399"/>
    </location>
</feature>
<evidence type="ECO:0000313" key="10">
    <source>
        <dbReference type="EMBL" id="GHG05472.1"/>
    </source>
</evidence>
<dbReference type="PANTHER" id="PTHR30572:SF4">
    <property type="entry name" value="ABC TRANSPORTER PERMEASE YTRF"/>
    <property type="match status" value="1"/>
</dbReference>
<feature type="domain" description="MacB-like periplasmic core" evidence="9">
    <location>
        <begin position="21"/>
        <end position="232"/>
    </location>
</feature>
<evidence type="ECO:0000259" key="9">
    <source>
        <dbReference type="Pfam" id="PF12704"/>
    </source>
</evidence>
<evidence type="ECO:0000259" key="8">
    <source>
        <dbReference type="Pfam" id="PF02687"/>
    </source>
</evidence>
<evidence type="ECO:0000256" key="5">
    <source>
        <dbReference type="ARBA" id="ARBA00023136"/>
    </source>
</evidence>
<dbReference type="GO" id="GO:0005886">
    <property type="term" value="C:plasma membrane"/>
    <property type="evidence" value="ECO:0007669"/>
    <property type="project" value="UniProtKB-SubCell"/>
</dbReference>
<feature type="transmembrane region" description="Helical" evidence="7">
    <location>
        <begin position="678"/>
        <end position="701"/>
    </location>
</feature>
<protein>
    <recommendedName>
        <fullName evidence="12">Permease</fullName>
    </recommendedName>
</protein>
<dbReference type="RefSeq" id="WP_189774145.1">
    <property type="nucleotide sequence ID" value="NZ_BNCK01000011.1"/>
</dbReference>
<feature type="transmembrane region" description="Helical" evidence="7">
    <location>
        <begin position="738"/>
        <end position="757"/>
    </location>
</feature>
<evidence type="ECO:0000256" key="4">
    <source>
        <dbReference type="ARBA" id="ARBA00022989"/>
    </source>
</evidence>
<keyword evidence="2" id="KW-1003">Cell membrane</keyword>
<keyword evidence="4 7" id="KW-1133">Transmembrane helix</keyword>
<evidence type="ECO:0000256" key="3">
    <source>
        <dbReference type="ARBA" id="ARBA00022692"/>
    </source>
</evidence>
<evidence type="ECO:0000256" key="2">
    <source>
        <dbReference type="ARBA" id="ARBA00022475"/>
    </source>
</evidence>
<feature type="transmembrane region" description="Helical" evidence="7">
    <location>
        <begin position="371"/>
        <end position="393"/>
    </location>
</feature>
<evidence type="ECO:0000256" key="6">
    <source>
        <dbReference type="ARBA" id="ARBA00038076"/>
    </source>
</evidence>
<evidence type="ECO:0000256" key="7">
    <source>
        <dbReference type="SAM" id="Phobius"/>
    </source>
</evidence>
<comment type="caution">
    <text evidence="10">The sequence shown here is derived from an EMBL/GenBank/DDBJ whole genome shotgun (WGS) entry which is preliminary data.</text>
</comment>
<feature type="transmembrane region" description="Helical" evidence="7">
    <location>
        <begin position="327"/>
        <end position="345"/>
    </location>
</feature>
<feature type="transmembrane region" description="Helical" evidence="7">
    <location>
        <begin position="769"/>
        <end position="790"/>
    </location>
</feature>
<evidence type="ECO:0008006" key="12">
    <source>
        <dbReference type="Google" id="ProtNLM"/>
    </source>
</evidence>
<accession>A0A919BQJ8</accession>
<dbReference type="EMBL" id="BNCK01000011">
    <property type="protein sequence ID" value="GHG05472.1"/>
    <property type="molecule type" value="Genomic_DNA"/>
</dbReference>
<feature type="domain" description="ABC3 transporter permease C-terminal" evidence="8">
    <location>
        <begin position="685"/>
        <end position="800"/>
    </location>
</feature>
<keyword evidence="5 7" id="KW-0472">Membrane</keyword>
<dbReference type="InterPro" id="IPR025857">
    <property type="entry name" value="MacB_PCD"/>
</dbReference>
<comment type="similarity">
    <text evidence="6">Belongs to the ABC-4 integral membrane protein family.</text>
</comment>